<protein>
    <submittedName>
        <fullName evidence="5">Putative RNA polymerase Rpb3/Rpb11 dimerisation domain protein</fullName>
    </submittedName>
</protein>
<dbReference type="InterPro" id="IPR022842">
    <property type="entry name" value="RNAP_Rpo3/Rpb3/RPAC1"/>
</dbReference>
<dbReference type="NCBIfam" id="NF001988">
    <property type="entry name" value="PRK00783.1"/>
    <property type="match status" value="1"/>
</dbReference>
<name>D6PDG8_9BACT</name>
<dbReference type="EMBL" id="GU942996">
    <property type="protein sequence ID" value="ADD93769.1"/>
    <property type="molecule type" value="Genomic_DNA"/>
</dbReference>
<organism evidence="5">
    <name type="scientific">uncultured marine bacterium MedDCM-OCT-S05-C222</name>
    <dbReference type="NCBI Taxonomy" id="743064"/>
    <lineage>
        <taxon>Bacteria</taxon>
        <taxon>environmental samples</taxon>
    </lineage>
</organism>
<evidence type="ECO:0000313" key="5">
    <source>
        <dbReference type="EMBL" id="ADD93769.1"/>
    </source>
</evidence>
<accession>D6PDG8</accession>
<dbReference type="InterPro" id="IPR011262">
    <property type="entry name" value="DNA-dir_RNA_pol_insert"/>
</dbReference>
<dbReference type="GO" id="GO:0046983">
    <property type="term" value="F:protein dimerization activity"/>
    <property type="evidence" value="ECO:0007669"/>
    <property type="project" value="InterPro"/>
</dbReference>
<dbReference type="GO" id="GO:0000428">
    <property type="term" value="C:DNA-directed RNA polymerase complex"/>
    <property type="evidence" value="ECO:0007669"/>
    <property type="project" value="UniProtKB-KW"/>
</dbReference>
<keyword evidence="1" id="KW-0240">DNA-directed RNA polymerase</keyword>
<dbReference type="Gene3D" id="3.30.70.3110">
    <property type="match status" value="1"/>
</dbReference>
<proteinExistence type="inferred from homology"/>
<keyword evidence="2" id="KW-0804">Transcription</keyword>
<dbReference type="InterPro" id="IPR050518">
    <property type="entry name" value="Rpo3/RPB3_RNA_Pol_subunit"/>
</dbReference>
<dbReference type="SUPFAM" id="SSF56553">
    <property type="entry name" value="Insert subdomain of RNA polymerase alpha subunit"/>
    <property type="match status" value="1"/>
</dbReference>
<dbReference type="PANTHER" id="PTHR11800">
    <property type="entry name" value="DNA-DIRECTED RNA POLYMERASE"/>
    <property type="match status" value="1"/>
</dbReference>
<evidence type="ECO:0000256" key="1">
    <source>
        <dbReference type="ARBA" id="ARBA00022478"/>
    </source>
</evidence>
<dbReference type="InterPro" id="IPR036643">
    <property type="entry name" value="RNApol_insert_sf"/>
</dbReference>
<sequence length="310" mass="34363">MDVQIVDGWPQGNEIRIILSNTDAAQVNAVRRALIADVPKLAIDKVNFTQGVNQDNKGEILESVNVLPDEVIAHRLAMIPIPTHPDEGMMHPDDCPNCKDLAEESKGCMTCQVLYHIRKEGPSEDSEETVRTVYAGDLTNISDQMFDIRDEHKRIPLTVLSKGQFLELYAFATLGRGRQHSKWSPVAAVGFRQHCIAKLNKPKKAKVLFDLGLTTSDGNPIDAKLFGKDKTMTDVNHLLDLEKALHQVGPGTNRDVEFDDAITLEPVEGSYIFTYETDGSLSPEQAFNGAMMELQGRFDNLASDIEKAFA</sequence>
<dbReference type="PANTHER" id="PTHR11800:SF2">
    <property type="entry name" value="DNA-DIRECTED RNA POLYMERASE II SUBUNIT RPB3"/>
    <property type="match status" value="1"/>
</dbReference>
<feature type="domain" description="DNA-directed RNA polymerase RpoA/D/Rpb3-type" evidence="4">
    <location>
        <begin position="14"/>
        <end position="304"/>
    </location>
</feature>
<evidence type="ECO:0000256" key="2">
    <source>
        <dbReference type="ARBA" id="ARBA00023163"/>
    </source>
</evidence>
<dbReference type="InterPro" id="IPR036603">
    <property type="entry name" value="RBP11-like"/>
</dbReference>
<dbReference type="GO" id="GO:0003899">
    <property type="term" value="F:DNA-directed RNA polymerase activity"/>
    <property type="evidence" value="ECO:0007669"/>
    <property type="project" value="InterPro"/>
</dbReference>
<reference evidence="5" key="1">
    <citation type="journal article" date="2010" name="ISME J.">
        <title>Metagenome of the Mediterranean deep chlorophyll maximum studied by direct and fosmid library 454 pyrosequencing.</title>
        <authorList>
            <person name="Ghai R."/>
            <person name="Martin-Cuadrado A.B."/>
            <person name="Molto A.G."/>
            <person name="Heredia I.G."/>
            <person name="Cabrera R."/>
            <person name="Martin J."/>
            <person name="Verdu M."/>
            <person name="Deschamps P."/>
            <person name="Moreira D."/>
            <person name="Lopez-Garcia P."/>
            <person name="Mira A."/>
            <person name="Rodriguez-Valera F."/>
        </authorList>
    </citation>
    <scope>NUCLEOTIDE SEQUENCE</scope>
</reference>
<dbReference type="HAMAP" id="MF_00320">
    <property type="entry name" value="RNApol_arch_Rpo3"/>
    <property type="match status" value="1"/>
</dbReference>
<dbReference type="Gene3D" id="2.170.120.12">
    <property type="entry name" value="DNA-directed RNA polymerase, insert domain"/>
    <property type="match status" value="1"/>
</dbReference>
<dbReference type="Pfam" id="PF01193">
    <property type="entry name" value="RNA_pol_L"/>
    <property type="match status" value="1"/>
</dbReference>
<dbReference type="SUPFAM" id="SSF55257">
    <property type="entry name" value="RBP11-like subunits of RNA polymerase"/>
    <property type="match status" value="1"/>
</dbReference>
<dbReference type="Pfam" id="PF01000">
    <property type="entry name" value="RNA_pol_A_bac"/>
    <property type="match status" value="1"/>
</dbReference>
<evidence type="ECO:0000259" key="4">
    <source>
        <dbReference type="SMART" id="SM00662"/>
    </source>
</evidence>
<evidence type="ECO:0000256" key="3">
    <source>
        <dbReference type="ARBA" id="ARBA00025804"/>
    </source>
</evidence>
<dbReference type="GO" id="GO:0006351">
    <property type="term" value="P:DNA-templated transcription"/>
    <property type="evidence" value="ECO:0007669"/>
    <property type="project" value="InterPro"/>
</dbReference>
<dbReference type="Gene3D" id="3.30.1360.10">
    <property type="entry name" value="RNA polymerase, RBP11-like subunit"/>
    <property type="match status" value="1"/>
</dbReference>
<dbReference type="AlphaFoldDB" id="D6PDG8"/>
<comment type="similarity">
    <text evidence="3">Belongs to the archaeal Rpo3/eukaryotic RPB3 RNA polymerase subunit family.</text>
</comment>
<dbReference type="SMART" id="SM00662">
    <property type="entry name" value="RPOLD"/>
    <property type="match status" value="1"/>
</dbReference>
<dbReference type="InterPro" id="IPR011263">
    <property type="entry name" value="DNA-dir_RNA_pol_RpoA/D/Rpb3"/>
</dbReference>